<dbReference type="AlphaFoldDB" id="A0A645GTP2"/>
<proteinExistence type="predicted"/>
<protein>
    <submittedName>
        <fullName evidence="1">Uncharacterized protein</fullName>
    </submittedName>
</protein>
<gene>
    <name evidence="1" type="ORF">SDC9_174847</name>
</gene>
<dbReference type="EMBL" id="VSSQ01077298">
    <property type="protein sequence ID" value="MPN27414.1"/>
    <property type="molecule type" value="Genomic_DNA"/>
</dbReference>
<reference evidence="1" key="1">
    <citation type="submission" date="2019-08" db="EMBL/GenBank/DDBJ databases">
        <authorList>
            <person name="Kucharzyk K."/>
            <person name="Murdoch R.W."/>
            <person name="Higgins S."/>
            <person name="Loffler F."/>
        </authorList>
    </citation>
    <scope>NUCLEOTIDE SEQUENCE</scope>
</reference>
<organism evidence="1">
    <name type="scientific">bioreactor metagenome</name>
    <dbReference type="NCBI Taxonomy" id="1076179"/>
    <lineage>
        <taxon>unclassified sequences</taxon>
        <taxon>metagenomes</taxon>
        <taxon>ecological metagenomes</taxon>
    </lineage>
</organism>
<evidence type="ECO:0000313" key="1">
    <source>
        <dbReference type="EMBL" id="MPN27414.1"/>
    </source>
</evidence>
<comment type="caution">
    <text evidence="1">The sequence shown here is derived from an EMBL/GenBank/DDBJ whole genome shotgun (WGS) entry which is preliminary data.</text>
</comment>
<accession>A0A645GTP2</accession>
<sequence>MELGAPKVGKTLLAFFGRSCSGTTPKSKGSEPIKEGVIKAQLFAPKYFDNARLNAAVPLPAEIKRVSQGFTLY</sequence>
<name>A0A645GTP2_9ZZZZ</name>